<gene>
    <name evidence="2" type="ORF">PLEPLA_LOCUS45360</name>
</gene>
<sequence length="100" mass="10554">MECNLPPCLLRSSSGARSPEREDPAAITCNKGVFRVGLAEQTHPTGINSRALPQSSAFPLTLRAGLAPESGRDTGSEPASSVAPYSLIDLPSHTNIREPQ</sequence>
<feature type="region of interest" description="Disordered" evidence="1">
    <location>
        <begin position="65"/>
        <end position="100"/>
    </location>
</feature>
<evidence type="ECO:0000256" key="1">
    <source>
        <dbReference type="SAM" id="MobiDB-lite"/>
    </source>
</evidence>
<evidence type="ECO:0000313" key="2">
    <source>
        <dbReference type="EMBL" id="CAB1457536.1"/>
    </source>
</evidence>
<protein>
    <submittedName>
        <fullName evidence="2">Uncharacterized protein</fullName>
    </submittedName>
</protein>
<proteinExistence type="predicted"/>
<comment type="caution">
    <text evidence="2">The sequence shown here is derived from an EMBL/GenBank/DDBJ whole genome shotgun (WGS) entry which is preliminary data.</text>
</comment>
<organism evidence="2 3">
    <name type="scientific">Pleuronectes platessa</name>
    <name type="common">European plaice</name>
    <dbReference type="NCBI Taxonomy" id="8262"/>
    <lineage>
        <taxon>Eukaryota</taxon>
        <taxon>Metazoa</taxon>
        <taxon>Chordata</taxon>
        <taxon>Craniata</taxon>
        <taxon>Vertebrata</taxon>
        <taxon>Euteleostomi</taxon>
        <taxon>Actinopterygii</taxon>
        <taxon>Neopterygii</taxon>
        <taxon>Teleostei</taxon>
        <taxon>Neoteleostei</taxon>
        <taxon>Acanthomorphata</taxon>
        <taxon>Carangaria</taxon>
        <taxon>Pleuronectiformes</taxon>
        <taxon>Pleuronectoidei</taxon>
        <taxon>Pleuronectidae</taxon>
        <taxon>Pleuronectes</taxon>
    </lineage>
</organism>
<accession>A0A9N7VSH9</accession>
<dbReference type="EMBL" id="CADEAL010004347">
    <property type="protein sequence ID" value="CAB1457536.1"/>
    <property type="molecule type" value="Genomic_DNA"/>
</dbReference>
<evidence type="ECO:0000313" key="3">
    <source>
        <dbReference type="Proteomes" id="UP001153269"/>
    </source>
</evidence>
<keyword evidence="3" id="KW-1185">Reference proteome</keyword>
<reference evidence="2" key="1">
    <citation type="submission" date="2020-03" db="EMBL/GenBank/DDBJ databases">
        <authorList>
            <person name="Weist P."/>
        </authorList>
    </citation>
    <scope>NUCLEOTIDE SEQUENCE</scope>
</reference>
<dbReference type="AlphaFoldDB" id="A0A9N7VSH9"/>
<dbReference type="Proteomes" id="UP001153269">
    <property type="component" value="Unassembled WGS sequence"/>
</dbReference>
<name>A0A9N7VSH9_PLEPL</name>